<dbReference type="AlphaFoldDB" id="A0AAW0E9I3"/>
<proteinExistence type="predicted"/>
<dbReference type="SUPFAM" id="SSF50891">
    <property type="entry name" value="Cyclophilin-like"/>
    <property type="match status" value="1"/>
</dbReference>
<organism evidence="1 2">
    <name type="scientific">Paramarasmius palmivorus</name>
    <dbReference type="NCBI Taxonomy" id="297713"/>
    <lineage>
        <taxon>Eukaryota</taxon>
        <taxon>Fungi</taxon>
        <taxon>Dikarya</taxon>
        <taxon>Basidiomycota</taxon>
        <taxon>Agaricomycotina</taxon>
        <taxon>Agaricomycetes</taxon>
        <taxon>Agaricomycetidae</taxon>
        <taxon>Agaricales</taxon>
        <taxon>Marasmiineae</taxon>
        <taxon>Marasmiaceae</taxon>
        <taxon>Paramarasmius</taxon>
    </lineage>
</organism>
<dbReference type="EMBL" id="JAYKXP010000002">
    <property type="protein sequence ID" value="KAK7060785.1"/>
    <property type="molecule type" value="Genomic_DNA"/>
</dbReference>
<accession>A0AAW0E9I3</accession>
<keyword evidence="2" id="KW-1185">Reference proteome</keyword>
<reference evidence="1 2" key="1">
    <citation type="submission" date="2024-01" db="EMBL/GenBank/DDBJ databases">
        <title>A draft genome for a cacao thread blight-causing isolate of Paramarasmius palmivorus.</title>
        <authorList>
            <person name="Baruah I.K."/>
            <person name="Bukari Y."/>
            <person name="Amoako-Attah I."/>
            <person name="Meinhardt L.W."/>
            <person name="Bailey B.A."/>
            <person name="Cohen S.P."/>
        </authorList>
    </citation>
    <scope>NUCLEOTIDE SEQUENCE [LARGE SCALE GENOMIC DNA]</scope>
    <source>
        <strain evidence="1 2">GH-12</strain>
    </source>
</reference>
<dbReference type="InterPro" id="IPR029000">
    <property type="entry name" value="Cyclophilin-like_dom_sf"/>
</dbReference>
<evidence type="ECO:0000313" key="1">
    <source>
        <dbReference type="EMBL" id="KAK7060785.1"/>
    </source>
</evidence>
<sequence length="132" mass="14530">MSSTTRPVVLMDINIGAMLAVSRWNFSDSRELHVALYRGISSDLLAARIPGAELPLDEKICVFMNQRSKLHVSRSVRGTTITILGGIPFEPSMGGDFLKGDGTGTFSIYGDRFPENFQEKHTGPRLLSIAHH</sequence>
<dbReference type="GO" id="GO:0003755">
    <property type="term" value="F:peptidyl-prolyl cis-trans isomerase activity"/>
    <property type="evidence" value="ECO:0007669"/>
    <property type="project" value="UniProtKB-EC"/>
</dbReference>
<evidence type="ECO:0000313" key="2">
    <source>
        <dbReference type="Proteomes" id="UP001383192"/>
    </source>
</evidence>
<comment type="caution">
    <text evidence="1">The sequence shown here is derived from an EMBL/GenBank/DDBJ whole genome shotgun (WGS) entry which is preliminary data.</text>
</comment>
<name>A0AAW0E9I3_9AGAR</name>
<gene>
    <name evidence="1" type="primary">cyp3</name>
    <name evidence="1" type="ORF">VNI00_000518</name>
</gene>
<protein>
    <submittedName>
        <fullName evidence="1">Peptidyl-prolyl cis-trans isomerase-like 1</fullName>
        <ecNumber evidence="1">5.2.1.8</ecNumber>
    </submittedName>
</protein>
<dbReference type="EC" id="5.2.1.8" evidence="1"/>
<dbReference type="Proteomes" id="UP001383192">
    <property type="component" value="Unassembled WGS sequence"/>
</dbReference>
<keyword evidence="1" id="KW-0413">Isomerase</keyword>
<dbReference type="Gene3D" id="2.40.100.10">
    <property type="entry name" value="Cyclophilin-like"/>
    <property type="match status" value="1"/>
</dbReference>